<evidence type="ECO:0000256" key="8">
    <source>
        <dbReference type="ARBA" id="ARBA00023004"/>
    </source>
</evidence>
<dbReference type="GO" id="GO:0020037">
    <property type="term" value="F:heme binding"/>
    <property type="evidence" value="ECO:0007669"/>
    <property type="project" value="InterPro"/>
</dbReference>
<keyword evidence="3" id="KW-0349">Heme</keyword>
<dbReference type="InterPro" id="IPR002401">
    <property type="entry name" value="Cyt_P450_E_grp-I"/>
</dbReference>
<evidence type="ECO:0000313" key="11">
    <source>
        <dbReference type="Proteomes" id="UP001237642"/>
    </source>
</evidence>
<gene>
    <name evidence="10" type="ORF">POM88_047151</name>
</gene>
<comment type="similarity">
    <text evidence="2">Belongs to the cytochrome P450 family.</text>
</comment>
<evidence type="ECO:0000256" key="9">
    <source>
        <dbReference type="ARBA" id="ARBA00023033"/>
    </source>
</evidence>
<keyword evidence="11" id="KW-1185">Reference proteome</keyword>
<dbReference type="PRINTS" id="PR00463">
    <property type="entry name" value="EP450I"/>
</dbReference>
<evidence type="ECO:0000256" key="4">
    <source>
        <dbReference type="ARBA" id="ARBA00022723"/>
    </source>
</evidence>
<dbReference type="InterPro" id="IPR001128">
    <property type="entry name" value="Cyt_P450"/>
</dbReference>
<organism evidence="10 11">
    <name type="scientific">Heracleum sosnowskyi</name>
    <dbReference type="NCBI Taxonomy" id="360622"/>
    <lineage>
        <taxon>Eukaryota</taxon>
        <taxon>Viridiplantae</taxon>
        <taxon>Streptophyta</taxon>
        <taxon>Embryophyta</taxon>
        <taxon>Tracheophyta</taxon>
        <taxon>Spermatophyta</taxon>
        <taxon>Magnoliopsida</taxon>
        <taxon>eudicotyledons</taxon>
        <taxon>Gunneridae</taxon>
        <taxon>Pentapetalae</taxon>
        <taxon>asterids</taxon>
        <taxon>campanulids</taxon>
        <taxon>Apiales</taxon>
        <taxon>Apiaceae</taxon>
        <taxon>Apioideae</taxon>
        <taxon>apioid superclade</taxon>
        <taxon>Tordylieae</taxon>
        <taxon>Tordyliinae</taxon>
        <taxon>Heracleum</taxon>
    </lineage>
</organism>
<proteinExistence type="inferred from homology"/>
<evidence type="ECO:0000256" key="7">
    <source>
        <dbReference type="ARBA" id="ARBA00023002"/>
    </source>
</evidence>
<protein>
    <submittedName>
        <fullName evidence="10">Premnaspirodiene oxygenase-like</fullName>
    </submittedName>
</protein>
<dbReference type="Pfam" id="PF00067">
    <property type="entry name" value="p450"/>
    <property type="match status" value="1"/>
</dbReference>
<evidence type="ECO:0000256" key="2">
    <source>
        <dbReference type="ARBA" id="ARBA00010617"/>
    </source>
</evidence>
<dbReference type="EMBL" id="JAUIZM010000010">
    <property type="protein sequence ID" value="KAK1362677.1"/>
    <property type="molecule type" value="Genomic_DNA"/>
</dbReference>
<keyword evidence="8" id="KW-0408">Iron</keyword>
<name>A0AAD8H7J1_9APIA</name>
<dbReference type="SUPFAM" id="SSF48264">
    <property type="entry name" value="Cytochrome P450"/>
    <property type="match status" value="1"/>
</dbReference>
<dbReference type="GO" id="GO:0005506">
    <property type="term" value="F:iron ion binding"/>
    <property type="evidence" value="ECO:0007669"/>
    <property type="project" value="InterPro"/>
</dbReference>
<dbReference type="PANTHER" id="PTHR47955:SF8">
    <property type="entry name" value="CYTOCHROME P450 71D11-LIKE"/>
    <property type="match status" value="1"/>
</dbReference>
<dbReference type="GO" id="GO:0004497">
    <property type="term" value="F:monooxygenase activity"/>
    <property type="evidence" value="ECO:0007669"/>
    <property type="project" value="UniProtKB-KW"/>
</dbReference>
<dbReference type="Gene3D" id="1.10.630.10">
    <property type="entry name" value="Cytochrome P450"/>
    <property type="match status" value="2"/>
</dbReference>
<reference evidence="10" key="1">
    <citation type="submission" date="2023-02" db="EMBL/GenBank/DDBJ databases">
        <title>Genome of toxic invasive species Heracleum sosnowskyi carries increased number of genes despite the absence of recent whole-genome duplications.</title>
        <authorList>
            <person name="Schelkunov M."/>
            <person name="Shtratnikova V."/>
            <person name="Makarenko M."/>
            <person name="Klepikova A."/>
            <person name="Omelchenko D."/>
            <person name="Novikova G."/>
            <person name="Obukhova E."/>
            <person name="Bogdanov V."/>
            <person name="Penin A."/>
            <person name="Logacheva M."/>
        </authorList>
    </citation>
    <scope>NUCLEOTIDE SEQUENCE</scope>
    <source>
        <strain evidence="10">Hsosn_3</strain>
        <tissue evidence="10">Leaf</tissue>
    </source>
</reference>
<dbReference type="GO" id="GO:0009805">
    <property type="term" value="P:coumarin biosynthetic process"/>
    <property type="evidence" value="ECO:0007669"/>
    <property type="project" value="UniProtKB-ARBA"/>
</dbReference>
<dbReference type="PANTHER" id="PTHR47955">
    <property type="entry name" value="CYTOCHROME P450 FAMILY 71 PROTEIN"/>
    <property type="match status" value="1"/>
</dbReference>
<comment type="caution">
    <text evidence="10">The sequence shown here is derived from an EMBL/GenBank/DDBJ whole genome shotgun (WGS) entry which is preliminary data.</text>
</comment>
<evidence type="ECO:0000256" key="5">
    <source>
        <dbReference type="ARBA" id="ARBA00022824"/>
    </source>
</evidence>
<dbReference type="GO" id="GO:0016705">
    <property type="term" value="F:oxidoreductase activity, acting on paired donors, with incorporation or reduction of molecular oxygen"/>
    <property type="evidence" value="ECO:0007669"/>
    <property type="project" value="InterPro"/>
</dbReference>
<keyword evidence="9" id="KW-0503">Monooxygenase</keyword>
<reference evidence="10" key="2">
    <citation type="submission" date="2023-05" db="EMBL/GenBank/DDBJ databases">
        <authorList>
            <person name="Schelkunov M.I."/>
        </authorList>
    </citation>
    <scope>NUCLEOTIDE SEQUENCE</scope>
    <source>
        <strain evidence="10">Hsosn_3</strain>
        <tissue evidence="10">Leaf</tissue>
    </source>
</reference>
<evidence type="ECO:0000256" key="3">
    <source>
        <dbReference type="ARBA" id="ARBA00022617"/>
    </source>
</evidence>
<comment type="subcellular location">
    <subcellularLocation>
        <location evidence="1">Microsome membrane</location>
        <topology evidence="1">Single-pass membrane protein</topology>
    </subcellularLocation>
</comment>
<evidence type="ECO:0000313" key="10">
    <source>
        <dbReference type="EMBL" id="KAK1362677.1"/>
    </source>
</evidence>
<keyword evidence="5" id="KW-0256">Endoplasmic reticulum</keyword>
<evidence type="ECO:0000256" key="1">
    <source>
        <dbReference type="ARBA" id="ARBA00004111"/>
    </source>
</evidence>
<dbReference type="InterPro" id="IPR036396">
    <property type="entry name" value="Cyt_P450_sf"/>
</dbReference>
<dbReference type="AlphaFoldDB" id="A0AAD8H7J1"/>
<dbReference type="Proteomes" id="UP001237642">
    <property type="component" value="Unassembled WGS sequence"/>
</dbReference>
<keyword evidence="7" id="KW-0560">Oxidoreductase</keyword>
<accession>A0AAD8H7J1</accession>
<evidence type="ECO:0000256" key="6">
    <source>
        <dbReference type="ARBA" id="ARBA00022848"/>
    </source>
</evidence>
<keyword evidence="4" id="KW-0479">Metal-binding</keyword>
<keyword evidence="6" id="KW-0492">Microsome</keyword>
<sequence length="385" mass="43843">MFIPLQIFSLPLLLITLFLFLTVVAKWMSSKLGGRILRMPPGPWKLPIIGNLHQLIGVSMYHHKFTNLAKRHGPIVHLQICEISAVLISSPELAEHVLRTNELNFAQRPQLLDEDIIPYKGSSLIFSPYNDYWKHIRRITMSDLLGAKRIQTFKFVREAEVRNLVETIYGSSANVSINLSDQFYTLSNNIITRSVIGNKSNYQEEFRNVLDEMTRLTGNVGVHDLFPSLKVLHFVTWKRVALRRVFKRLDKILDAIIDEHKAVNPSRSEEKDLLDLLLNVYGSNDSSSGLTIDNIKNYVLDVFAGGSRRICPGESFALVFIRLALFQLLFHFDWKLPNGVNPLELDMSESYDITTRRKIDLYAVAMPVHGTGMTNSSASYKHAST</sequence>